<reference evidence="1 2" key="1">
    <citation type="submission" date="2023-05" db="EMBL/GenBank/DDBJ databases">
        <title>Genomic insight into Chryseobacterium sp. wdc7 isolated forest soil (Gotjawal).</title>
        <authorList>
            <person name="Park S.-J."/>
        </authorList>
    </citation>
    <scope>NUCLEOTIDE SEQUENCE [LARGE SCALE GENOMIC DNA]</scope>
    <source>
        <strain evidence="2">wdc7</strain>
    </source>
</reference>
<gene>
    <name evidence="1" type="ORF">QGN23_02025</name>
</gene>
<proteinExistence type="predicted"/>
<evidence type="ECO:0008006" key="3">
    <source>
        <dbReference type="Google" id="ProtNLM"/>
    </source>
</evidence>
<sequence>MRKAKFFLLGLIPGLIIVFFILNKKGASCSGYLPNSRVIAETLSKEFTYSDGFKAEMEFLKIDEKFLKDSIITKGNIDFEKSDAQKKPCPSYILTYPKKNPRYEIGFEKCTEQSNFQSLKKLR</sequence>
<dbReference type="RefSeq" id="WP_282905370.1">
    <property type="nucleotide sequence ID" value="NZ_CP124855.1"/>
</dbReference>
<evidence type="ECO:0000313" key="1">
    <source>
        <dbReference type="EMBL" id="WHF52065.1"/>
    </source>
</evidence>
<accession>A0ABY8RDK6</accession>
<dbReference type="EMBL" id="CP124855">
    <property type="protein sequence ID" value="WHF52065.1"/>
    <property type="molecule type" value="Genomic_DNA"/>
</dbReference>
<evidence type="ECO:0000313" key="2">
    <source>
        <dbReference type="Proteomes" id="UP001241656"/>
    </source>
</evidence>
<organism evidence="1 2">
    <name type="scientific">Chryseobacterium gotjawalense</name>
    <dbReference type="NCBI Taxonomy" id="3042315"/>
    <lineage>
        <taxon>Bacteria</taxon>
        <taxon>Pseudomonadati</taxon>
        <taxon>Bacteroidota</taxon>
        <taxon>Flavobacteriia</taxon>
        <taxon>Flavobacteriales</taxon>
        <taxon>Weeksellaceae</taxon>
        <taxon>Chryseobacterium group</taxon>
        <taxon>Chryseobacterium</taxon>
    </lineage>
</organism>
<protein>
    <recommendedName>
        <fullName evidence="3">DUF4258 domain-containing protein</fullName>
    </recommendedName>
</protein>
<keyword evidence="2" id="KW-1185">Reference proteome</keyword>
<name>A0ABY8RDK6_9FLAO</name>
<dbReference type="Proteomes" id="UP001241656">
    <property type="component" value="Chromosome"/>
</dbReference>